<organism evidence="1 2">
    <name type="scientific">Aliikangiella maris</name>
    <dbReference type="NCBI Taxonomy" id="3162458"/>
    <lineage>
        <taxon>Bacteria</taxon>
        <taxon>Pseudomonadati</taxon>
        <taxon>Pseudomonadota</taxon>
        <taxon>Gammaproteobacteria</taxon>
        <taxon>Oceanospirillales</taxon>
        <taxon>Pleioneaceae</taxon>
        <taxon>Aliikangiella</taxon>
    </lineage>
</organism>
<reference evidence="1 2" key="1">
    <citation type="submission" date="2024-06" db="EMBL/GenBank/DDBJ databases">
        <authorList>
            <person name="Li F."/>
        </authorList>
    </citation>
    <scope>NUCLEOTIDE SEQUENCE [LARGE SCALE GENOMIC DNA]</scope>
    <source>
        <strain evidence="1 2">GXAS 311</strain>
    </source>
</reference>
<gene>
    <name evidence="1" type="ORF">ABVT43_10275</name>
</gene>
<keyword evidence="1" id="KW-0449">Lipoprotein</keyword>
<keyword evidence="2" id="KW-1185">Reference proteome</keyword>
<protein>
    <submittedName>
        <fullName evidence="1">Outer membrane lipoprotein-sorting protein</fullName>
    </submittedName>
</protein>
<comment type="caution">
    <text evidence="1">The sequence shown here is derived from an EMBL/GenBank/DDBJ whole genome shotgun (WGS) entry which is preliminary data.</text>
</comment>
<dbReference type="CDD" id="cd16329">
    <property type="entry name" value="LolA_like"/>
    <property type="match status" value="1"/>
</dbReference>
<proteinExistence type="predicted"/>
<dbReference type="InterPro" id="IPR033399">
    <property type="entry name" value="TP_0789-like"/>
</dbReference>
<name>A0ABV2BUA6_9GAMM</name>
<evidence type="ECO:0000313" key="1">
    <source>
        <dbReference type="EMBL" id="MET1255513.1"/>
    </source>
</evidence>
<sequence length="332" mass="36466">MSIYLKTSSALITVAVITLLNLSCVSAQENSQNINDSSNKNVVEASLSGKATPPRNGDSSVSDGIVNTADTTEAAAKMAGTKIEESSSSSALTSVSVDELAVNENTTVTTGITKTDLQQIIAINSYPASSIAKIEVTSFVDDKKKKTIQMSIQSQGNNALLEITAPRVDRGKFVLKADKDLWMYFSNIMRSIRVANRDNFLGTDASNYDLLEMNLARDYTIESFQPVAENNAIYQVTLLAKEGTEGYAQINSFVDIKNKVIVKNECYSISGEKIKVMNYTEHHMLADQRIPKVIEFTNELDKRRKSIMHVTEVTGVEKIDESIFSLGYLESL</sequence>
<dbReference type="Proteomes" id="UP001548189">
    <property type="component" value="Unassembled WGS sequence"/>
</dbReference>
<accession>A0ABV2BUA6</accession>
<dbReference type="Pfam" id="PF17131">
    <property type="entry name" value="LolA_like"/>
    <property type="match status" value="1"/>
</dbReference>
<evidence type="ECO:0000313" key="2">
    <source>
        <dbReference type="Proteomes" id="UP001548189"/>
    </source>
</evidence>
<dbReference type="EMBL" id="JBEVCJ010000010">
    <property type="protein sequence ID" value="MET1255513.1"/>
    <property type="molecule type" value="Genomic_DNA"/>
</dbReference>
<dbReference type="Gene3D" id="2.50.20.10">
    <property type="entry name" value="Lipoprotein localisation LolA/LolB/LppX"/>
    <property type="match status" value="1"/>
</dbReference>